<dbReference type="GO" id="GO:0072594">
    <property type="term" value="P:establishment of protein localization to organelle"/>
    <property type="evidence" value="ECO:0007669"/>
    <property type="project" value="TreeGrafter"/>
</dbReference>
<feature type="domain" description="Lysosome-associated membrane glycoprotein 2-like luminal" evidence="12">
    <location>
        <begin position="335"/>
        <end position="455"/>
    </location>
</feature>
<keyword evidence="7" id="KW-0325">Glycoprotein</keyword>
<protein>
    <submittedName>
        <fullName evidence="14">Lysosome-associated membrane glycoprotein 1</fullName>
    </submittedName>
</protein>
<dbReference type="GO" id="GO:0005765">
    <property type="term" value="C:lysosomal membrane"/>
    <property type="evidence" value="ECO:0007669"/>
    <property type="project" value="UniProtKB-SubCell"/>
</dbReference>
<feature type="domain" description="Lysosome-associated membrane glycoprotein 2-like luminal" evidence="12">
    <location>
        <begin position="26"/>
        <end position="171"/>
    </location>
</feature>
<keyword evidence="4" id="KW-0967">Endosome</keyword>
<dbReference type="InterPro" id="IPR048528">
    <property type="entry name" value="Lamp2-like_luminal"/>
</dbReference>
<evidence type="ECO:0000256" key="6">
    <source>
        <dbReference type="ARBA" id="ARBA00023136"/>
    </source>
</evidence>
<evidence type="ECO:0000256" key="8">
    <source>
        <dbReference type="PROSITE-ProRule" id="PRU00740"/>
    </source>
</evidence>
<evidence type="ECO:0000256" key="4">
    <source>
        <dbReference type="ARBA" id="ARBA00022753"/>
    </source>
</evidence>
<keyword evidence="6 8" id="KW-0472">Membrane</keyword>
<dbReference type="InterPro" id="IPR048524">
    <property type="entry name" value="Lamp2-like_TM"/>
</dbReference>
<feature type="domain" description="Lysosome-associated membrane glycoprotein 2-like transmembrane" evidence="13">
    <location>
        <begin position="475"/>
        <end position="506"/>
    </location>
</feature>
<keyword evidence="3 11" id="KW-0732">Signal</keyword>
<feature type="transmembrane region" description="Helical" evidence="10">
    <location>
        <begin position="473"/>
        <end position="496"/>
    </location>
</feature>
<comment type="similarity">
    <text evidence="8">Belongs to the LAMP family.</text>
</comment>
<keyword evidence="8" id="KW-0458">Lysosome</keyword>
<dbReference type="PANTHER" id="PTHR11506:SF6">
    <property type="entry name" value="LYSOSOME-ASSOCIATED MEMBRANE GLYCOPROTEIN 2"/>
    <property type="match status" value="1"/>
</dbReference>
<dbReference type="Gene3D" id="2.40.160.110">
    <property type="match status" value="2"/>
</dbReference>
<evidence type="ECO:0000256" key="10">
    <source>
        <dbReference type="SAM" id="Phobius"/>
    </source>
</evidence>
<feature type="compositionally biased region" description="Polar residues" evidence="9">
    <location>
        <begin position="291"/>
        <end position="304"/>
    </location>
</feature>
<feature type="region of interest" description="Disordered" evidence="9">
    <location>
        <begin position="203"/>
        <end position="339"/>
    </location>
</feature>
<feature type="signal peptide" evidence="11">
    <location>
        <begin position="1"/>
        <end position="22"/>
    </location>
</feature>
<comment type="caution">
    <text evidence="8">Lacks conserved residue(s) required for the propagation of feature annotation.</text>
</comment>
<evidence type="ECO:0000256" key="7">
    <source>
        <dbReference type="ARBA" id="ARBA00023180"/>
    </source>
</evidence>
<reference evidence="14" key="1">
    <citation type="submission" date="2023-04" db="EMBL/GenBank/DDBJ databases">
        <title>Chromosome-level genome of Chaenocephalus aceratus.</title>
        <authorList>
            <person name="Park H."/>
        </authorList>
    </citation>
    <scope>NUCLEOTIDE SEQUENCE</scope>
    <source>
        <strain evidence="14">DE</strain>
        <tissue evidence="14">Muscle</tissue>
    </source>
</reference>
<evidence type="ECO:0000313" key="15">
    <source>
        <dbReference type="Proteomes" id="UP001228049"/>
    </source>
</evidence>
<sequence>MPLALLVIQCLIEDAAVQLSNGTEVNVKDKDNNLCLYAKLMVNFRVSYEVAVNKILTAEFELPASVASDGSTCDNTSSTLKLNFGEGHSWSVSFTTEGKIYQVDTITFSYNLGDTSIFPNSKSTETKTIYAKPQIKDVGVDTCYSCKSEDTYETDSVRQTLWNVLIQAFVINNSTSENITPCAADVPITPAAAIIIIPPTTFPPTTTTTAPPTTTTTVPPTTTTTVPPTTTTTVPPTTTTTVPPTTTTTAPPTTTTTAPPTTTTTAPPTTTTTVPPTTTTEAPVTNSTTTDAPITNSTTTDAPVTNSTTTDAPPTNSTTIAPPPTPTPTPTLPAPTTGKYMLQPDVNSTACLLANFGLRFKIKDEEMNFEPNGTAVTGKCEVNSSELVLTSSTVTIKFTFTNDTKKFRLHALNVTGKTSSGVEFSVANTNLRAELHISADLSIYTFELRVQPLAVKKGIFGTAHECSLDDTSILIPIIVGAALAGLILIVVIAYMIGRRKTYVGYQTL</sequence>
<dbReference type="Pfam" id="PF01299">
    <property type="entry name" value="Lamp2-like_luminal"/>
    <property type="match status" value="2"/>
</dbReference>
<evidence type="ECO:0000259" key="12">
    <source>
        <dbReference type="Pfam" id="PF01299"/>
    </source>
</evidence>
<feature type="compositionally biased region" description="Low complexity" evidence="9">
    <location>
        <begin position="203"/>
        <end position="290"/>
    </location>
</feature>
<comment type="caution">
    <text evidence="14">The sequence shown here is derived from an EMBL/GenBank/DDBJ whole genome shotgun (WGS) entry which is preliminary data.</text>
</comment>
<dbReference type="AlphaFoldDB" id="A0AAD9FMS5"/>
<dbReference type="Pfam" id="PF21222">
    <property type="entry name" value="Lamp2_2nd"/>
    <property type="match status" value="1"/>
</dbReference>
<dbReference type="EMBL" id="JASDAP010000004">
    <property type="protein sequence ID" value="KAK1904550.1"/>
    <property type="molecule type" value="Genomic_DNA"/>
</dbReference>
<evidence type="ECO:0000256" key="5">
    <source>
        <dbReference type="ARBA" id="ARBA00022989"/>
    </source>
</evidence>
<dbReference type="PANTHER" id="PTHR11506">
    <property type="entry name" value="LYSOSOME-ASSOCIATED MEMBRANE GLYCOPROTEIN"/>
    <property type="match status" value="1"/>
</dbReference>
<feature type="compositionally biased region" description="Pro residues" evidence="9">
    <location>
        <begin position="321"/>
        <end position="333"/>
    </location>
</feature>
<evidence type="ECO:0000313" key="14">
    <source>
        <dbReference type="EMBL" id="KAK1904550.1"/>
    </source>
</evidence>
<proteinExistence type="inferred from homology"/>
<dbReference type="GO" id="GO:0031902">
    <property type="term" value="C:late endosome membrane"/>
    <property type="evidence" value="ECO:0007669"/>
    <property type="project" value="TreeGrafter"/>
</dbReference>
<gene>
    <name evidence="14" type="ORF">KUDE01_011732</name>
</gene>
<evidence type="ECO:0000256" key="2">
    <source>
        <dbReference type="ARBA" id="ARBA00022692"/>
    </source>
</evidence>
<evidence type="ECO:0000256" key="11">
    <source>
        <dbReference type="SAM" id="SignalP"/>
    </source>
</evidence>
<dbReference type="GO" id="GO:0005886">
    <property type="term" value="C:plasma membrane"/>
    <property type="evidence" value="ECO:0007669"/>
    <property type="project" value="UniProtKB-SubCell"/>
</dbReference>
<keyword evidence="5 10" id="KW-1133">Transmembrane helix</keyword>
<feature type="chain" id="PRO_5042000410" evidence="11">
    <location>
        <begin position="23"/>
        <end position="508"/>
    </location>
</feature>
<keyword evidence="15" id="KW-1185">Reference proteome</keyword>
<dbReference type="InterPro" id="IPR002000">
    <property type="entry name" value="Lysosome-assoc_membr_glycop"/>
</dbReference>
<feature type="compositionally biased region" description="Low complexity" evidence="9">
    <location>
        <begin position="305"/>
        <end position="320"/>
    </location>
</feature>
<organism evidence="14 15">
    <name type="scientific">Dissostichus eleginoides</name>
    <name type="common">Patagonian toothfish</name>
    <name type="synonym">Dissostichus amissus</name>
    <dbReference type="NCBI Taxonomy" id="100907"/>
    <lineage>
        <taxon>Eukaryota</taxon>
        <taxon>Metazoa</taxon>
        <taxon>Chordata</taxon>
        <taxon>Craniata</taxon>
        <taxon>Vertebrata</taxon>
        <taxon>Euteleostomi</taxon>
        <taxon>Actinopterygii</taxon>
        <taxon>Neopterygii</taxon>
        <taxon>Teleostei</taxon>
        <taxon>Neoteleostei</taxon>
        <taxon>Acanthomorphata</taxon>
        <taxon>Eupercaria</taxon>
        <taxon>Perciformes</taxon>
        <taxon>Notothenioidei</taxon>
        <taxon>Nototheniidae</taxon>
        <taxon>Dissostichus</taxon>
    </lineage>
</organism>
<evidence type="ECO:0000256" key="1">
    <source>
        <dbReference type="ARBA" id="ARBA00004530"/>
    </source>
</evidence>
<comment type="subcellular location">
    <subcellularLocation>
        <location evidence="1">Endosome membrane</location>
        <topology evidence="1">Single-pass type I membrane protein</topology>
    </subcellularLocation>
    <subcellularLocation>
        <location evidence="8">Lysosome membrane</location>
        <topology evidence="8">Single-pass type I membrane protein</topology>
    </subcellularLocation>
</comment>
<dbReference type="PROSITE" id="PS51407">
    <property type="entry name" value="LAMP_3"/>
    <property type="match status" value="1"/>
</dbReference>
<evidence type="ECO:0000259" key="13">
    <source>
        <dbReference type="Pfam" id="PF21222"/>
    </source>
</evidence>
<dbReference type="Proteomes" id="UP001228049">
    <property type="component" value="Unassembled WGS sequence"/>
</dbReference>
<keyword evidence="2 8" id="KW-0812">Transmembrane</keyword>
<name>A0AAD9FMS5_DISEL</name>
<accession>A0AAD9FMS5</accession>
<evidence type="ECO:0000256" key="3">
    <source>
        <dbReference type="ARBA" id="ARBA00022729"/>
    </source>
</evidence>
<evidence type="ECO:0000256" key="9">
    <source>
        <dbReference type="SAM" id="MobiDB-lite"/>
    </source>
</evidence>